<comment type="subcellular location">
    <subcellularLocation>
        <location evidence="1">Nucleus</location>
    </subcellularLocation>
</comment>
<evidence type="ECO:0000256" key="6">
    <source>
        <dbReference type="SAM" id="MobiDB-lite"/>
    </source>
</evidence>
<evidence type="ECO:0000256" key="3">
    <source>
        <dbReference type="ARBA" id="ARBA00023015"/>
    </source>
</evidence>
<comment type="similarity">
    <text evidence="2">Belongs to the TAF9 family.</text>
</comment>
<dbReference type="PANTHER" id="PTHR48068">
    <property type="entry name" value="TAF9 RNA POLYMERASE II, TATA BOX-BINDING PROTEIN (TBP)-ASSOCIATED FACTOR"/>
    <property type="match status" value="1"/>
</dbReference>
<dbReference type="EMBL" id="LNZH02000115">
    <property type="protein sequence ID" value="OCB90885.1"/>
    <property type="molecule type" value="Genomic_DNA"/>
</dbReference>
<dbReference type="Pfam" id="PF02291">
    <property type="entry name" value="TFIID-31kDa"/>
    <property type="match status" value="1"/>
</dbReference>
<evidence type="ECO:0000256" key="4">
    <source>
        <dbReference type="ARBA" id="ARBA00023163"/>
    </source>
</evidence>
<dbReference type="GO" id="GO:0016251">
    <property type="term" value="F:RNA polymerase II general transcription initiation factor activity"/>
    <property type="evidence" value="ECO:0007669"/>
    <property type="project" value="TreeGrafter"/>
</dbReference>
<reference evidence="7" key="1">
    <citation type="submission" date="2016-06" db="EMBL/GenBank/DDBJ databases">
        <title>Draft Genome sequence of the fungus Inonotus baumii.</title>
        <authorList>
            <person name="Zhu H."/>
            <person name="Lin W."/>
        </authorList>
    </citation>
    <scope>NUCLEOTIDE SEQUENCE</scope>
    <source>
        <strain evidence="7">821</strain>
    </source>
</reference>
<accession>A0A9Q5N8P7</accession>
<keyword evidence="4" id="KW-0804">Transcription</keyword>
<protein>
    <recommendedName>
        <fullName evidence="9">TFIID-31kDa-domain-containing protein</fullName>
    </recommendedName>
</protein>
<dbReference type="Gene3D" id="1.10.20.10">
    <property type="entry name" value="Histone, subunit A"/>
    <property type="match status" value="1"/>
</dbReference>
<dbReference type="OrthoDB" id="341924at2759"/>
<dbReference type="GO" id="GO:0051123">
    <property type="term" value="P:RNA polymerase II preinitiation complex assembly"/>
    <property type="evidence" value="ECO:0007669"/>
    <property type="project" value="TreeGrafter"/>
</dbReference>
<dbReference type="AlphaFoldDB" id="A0A9Q5N8P7"/>
<feature type="compositionally biased region" description="Acidic residues" evidence="6">
    <location>
        <begin position="143"/>
        <end position="162"/>
    </location>
</feature>
<dbReference type="PANTHER" id="PTHR48068:SF4">
    <property type="entry name" value="TATA-BOX BINDING PROTEIN ASSOCIATED FACTOR 9"/>
    <property type="match status" value="1"/>
</dbReference>
<organism evidence="7 8">
    <name type="scientific">Sanghuangporus baumii</name>
    <name type="common">Phellinus baumii</name>
    <dbReference type="NCBI Taxonomy" id="108892"/>
    <lineage>
        <taxon>Eukaryota</taxon>
        <taxon>Fungi</taxon>
        <taxon>Dikarya</taxon>
        <taxon>Basidiomycota</taxon>
        <taxon>Agaricomycotina</taxon>
        <taxon>Agaricomycetes</taxon>
        <taxon>Hymenochaetales</taxon>
        <taxon>Hymenochaetaceae</taxon>
        <taxon>Sanghuangporus</taxon>
    </lineage>
</organism>
<evidence type="ECO:0000256" key="1">
    <source>
        <dbReference type="ARBA" id="ARBA00004123"/>
    </source>
</evidence>
<evidence type="ECO:0008006" key="9">
    <source>
        <dbReference type="Google" id="ProtNLM"/>
    </source>
</evidence>
<evidence type="ECO:0000256" key="5">
    <source>
        <dbReference type="ARBA" id="ARBA00023242"/>
    </source>
</evidence>
<dbReference type="GO" id="GO:0003713">
    <property type="term" value="F:transcription coactivator activity"/>
    <property type="evidence" value="ECO:0007669"/>
    <property type="project" value="TreeGrafter"/>
</dbReference>
<comment type="caution">
    <text evidence="7">The sequence shown here is derived from an EMBL/GenBank/DDBJ whole genome shotgun (WGS) entry which is preliminary data.</text>
</comment>
<dbReference type="InterPro" id="IPR009072">
    <property type="entry name" value="Histone-fold"/>
</dbReference>
<keyword evidence="5" id="KW-0539">Nucleus</keyword>
<dbReference type="InterPro" id="IPR003162">
    <property type="entry name" value="TFIID-31"/>
</dbReference>
<gene>
    <name evidence="7" type="ORF">A7U60_g1910</name>
</gene>
<dbReference type="InterPro" id="IPR051431">
    <property type="entry name" value="TFIID_subunit_9"/>
</dbReference>
<feature type="region of interest" description="Disordered" evidence="6">
    <location>
        <begin position="124"/>
        <end position="259"/>
    </location>
</feature>
<dbReference type="GO" id="GO:0005669">
    <property type="term" value="C:transcription factor TFIID complex"/>
    <property type="evidence" value="ECO:0007669"/>
    <property type="project" value="TreeGrafter"/>
</dbReference>
<dbReference type="SUPFAM" id="SSF47113">
    <property type="entry name" value="Histone-fold"/>
    <property type="match status" value="1"/>
</dbReference>
<proteinExistence type="inferred from homology"/>
<keyword evidence="8" id="KW-1185">Reference proteome</keyword>
<dbReference type="GO" id="GO:0000124">
    <property type="term" value="C:SAGA complex"/>
    <property type="evidence" value="ECO:0007669"/>
    <property type="project" value="TreeGrafter"/>
</dbReference>
<dbReference type="Proteomes" id="UP000757232">
    <property type="component" value="Unassembled WGS sequence"/>
</dbReference>
<name>A0A9Q5N8P7_SANBA</name>
<evidence type="ECO:0000313" key="7">
    <source>
        <dbReference type="EMBL" id="OCB90885.1"/>
    </source>
</evidence>
<keyword evidence="3" id="KW-0805">Transcription regulation</keyword>
<evidence type="ECO:0000256" key="2">
    <source>
        <dbReference type="ARBA" id="ARBA00007646"/>
    </source>
</evidence>
<dbReference type="CDD" id="cd07979">
    <property type="entry name" value="HFD_TAF9"/>
    <property type="match status" value="1"/>
</dbReference>
<evidence type="ECO:0000313" key="8">
    <source>
        <dbReference type="Proteomes" id="UP000757232"/>
    </source>
</evidence>
<feature type="compositionally biased region" description="Acidic residues" evidence="6">
    <location>
        <begin position="208"/>
        <end position="233"/>
    </location>
</feature>
<sequence>MSRSIPTDTLPPTARSIALLLASTPTIQDAQPGVLHQLLEFSHRYTSQVLSDALVYAEHAGRAGKIEMEDVVLAIQARVGWELGGRVPKEYMLSLAQQTNAIPLPAVPEVFGVRTPSGPHVLTQVGFDLVPNKPPPTVKQYDEEVEEVEEDESEEEEEEEEVDVKPHIPQPQGSLNSGAVSRPPGTPSDADMASPPGPIIPTAHPGDEGSDVGQDDENGLFGDDDSDADEAMESVEVPDVTNPNVNGIKRKLVEEEDYD</sequence>
<dbReference type="GO" id="GO:0046982">
    <property type="term" value="F:protein heterodimerization activity"/>
    <property type="evidence" value="ECO:0007669"/>
    <property type="project" value="InterPro"/>
</dbReference>